<organism evidence="2 3">
    <name type="scientific">Haladaptatus paucihalophilus DX253</name>
    <dbReference type="NCBI Taxonomy" id="797209"/>
    <lineage>
        <taxon>Archaea</taxon>
        <taxon>Methanobacteriati</taxon>
        <taxon>Methanobacteriota</taxon>
        <taxon>Stenosarchaea group</taxon>
        <taxon>Halobacteria</taxon>
        <taxon>Halobacteriales</taxon>
        <taxon>Haladaptataceae</taxon>
        <taxon>Haladaptatus</taxon>
    </lineage>
</organism>
<dbReference type="PANTHER" id="PTHR35399">
    <property type="entry name" value="SLR8030 PROTEIN"/>
    <property type="match status" value="1"/>
</dbReference>
<dbReference type="Pfam" id="PF05787">
    <property type="entry name" value="PhoX"/>
    <property type="match status" value="1"/>
</dbReference>
<proteinExistence type="predicted"/>
<dbReference type="AlphaFoldDB" id="A0A1M6XGQ0"/>
<feature type="region of interest" description="Disordered" evidence="1">
    <location>
        <begin position="31"/>
        <end position="52"/>
    </location>
</feature>
<protein>
    <recommendedName>
        <fullName evidence="4">Cell surface protein</fullName>
    </recommendedName>
</protein>
<evidence type="ECO:0000313" key="3">
    <source>
        <dbReference type="Proteomes" id="UP000184203"/>
    </source>
</evidence>
<feature type="compositionally biased region" description="Polar residues" evidence="1">
    <location>
        <begin position="31"/>
        <end position="42"/>
    </location>
</feature>
<gene>
    <name evidence="2" type="ORF">SAMN05444342_2856</name>
</gene>
<dbReference type="Proteomes" id="UP000184203">
    <property type="component" value="Unassembled WGS sequence"/>
</dbReference>
<reference evidence="3" key="1">
    <citation type="submission" date="2016-11" db="EMBL/GenBank/DDBJ databases">
        <authorList>
            <person name="Varghese N."/>
            <person name="Submissions S."/>
        </authorList>
    </citation>
    <scope>NUCLEOTIDE SEQUENCE [LARGE SCALE GENOMIC DNA]</scope>
    <source>
        <strain evidence="3">DX253</strain>
    </source>
</reference>
<keyword evidence="3" id="KW-1185">Reference proteome</keyword>
<evidence type="ECO:0000313" key="2">
    <source>
        <dbReference type="EMBL" id="SHL05142.1"/>
    </source>
</evidence>
<evidence type="ECO:0000256" key="1">
    <source>
        <dbReference type="SAM" id="MobiDB-lite"/>
    </source>
</evidence>
<dbReference type="PANTHER" id="PTHR35399:SF2">
    <property type="entry name" value="DUF839 DOMAIN-CONTAINING PROTEIN"/>
    <property type="match status" value="1"/>
</dbReference>
<dbReference type="EMBL" id="FRAN01000004">
    <property type="protein sequence ID" value="SHL05142.1"/>
    <property type="molecule type" value="Genomic_DNA"/>
</dbReference>
<feature type="region of interest" description="Disordered" evidence="1">
    <location>
        <begin position="139"/>
        <end position="161"/>
    </location>
</feature>
<sequence length="705" mass="76483">MYRYNINEYMGRKVTRRGILAVTASTAFLSHAGTGTMSGSSSDRGHEDEEEGTLHRFATSATGAEVTGLYVTEEGQFFFNVQHPSRENDDPYNEGTIGAVVGVNMNDLPRDFPSVQPSESEKQAADVRLARGSYQVLAQGGDETDSGESLGIPTTPDGTPVGDLDGSEYSEYGYWPDFNGFVPDDEASDEGYLFTNFETQPGMVTRLHLRQRGKNGGWEVVGAENVDEPLRRVEGTNINCFGSVSPEGVPMSAEEQYSHPATRFWNRPKPATIDDSPGISEDGVQGSFGLNGVEKQALYLGGTRDGEEVDVPENGTATLISDTYANPYRYGHIVAMGNPTADDVTDVEATKLTTFGRAAHEVAVVMPDQRTAYTSSDGTGKCFYKFVADEDVAGRGDVTEYGSKGTLYVAKANQQGKPNGNPAEVGFELDWIPLGHADLDEIESWIAEYDGVTQADYLAIREEVDALDDDASLADIDAYVEENGNPFYITPEEVDAWAEQYEDGGIGCIDEELRRVPFLETRRAAAAVGATDEFRKMEGLNIRTGAVPGEDFLYMAISETSETMNDEEGDIQLAGDEWGAVYRLPLEADYDVSRMEPAVVGGPNANICGGCPYDARPDSKSSVCPDCGYNPTEEDENGTSGGGMKKLGKAASDLVTGDDFEEENVISNPDNLVVMRDKRVIIGEDTSNEGHENDNMIWIYTPEGC</sequence>
<accession>A0A1M6XGQ0</accession>
<evidence type="ECO:0008006" key="4">
    <source>
        <dbReference type="Google" id="ProtNLM"/>
    </source>
</evidence>
<name>A0A1M6XGQ0_HALPU</name>
<dbReference type="InterPro" id="IPR008557">
    <property type="entry name" value="PhoX"/>
</dbReference>